<dbReference type="Proteomes" id="UP000294947">
    <property type="component" value="Unassembled WGS sequence"/>
</dbReference>
<evidence type="ECO:0000313" key="3">
    <source>
        <dbReference type="Proteomes" id="UP000294947"/>
    </source>
</evidence>
<keyword evidence="3" id="KW-1185">Reference proteome</keyword>
<evidence type="ECO:0000313" key="2">
    <source>
        <dbReference type="EMBL" id="TDD56693.1"/>
    </source>
</evidence>
<dbReference type="OrthoDB" id="3573515at2"/>
<feature type="transmembrane region" description="Helical" evidence="1">
    <location>
        <begin position="47"/>
        <end position="67"/>
    </location>
</feature>
<keyword evidence="1" id="KW-0472">Membrane</keyword>
<gene>
    <name evidence="2" type="ORF">E1288_01020</name>
</gene>
<comment type="caution">
    <text evidence="2">The sequence shown here is derived from an EMBL/GenBank/DDBJ whole genome shotgun (WGS) entry which is preliminary data.</text>
</comment>
<keyword evidence="1" id="KW-1133">Transmembrane helix</keyword>
<evidence type="ECO:0000256" key="1">
    <source>
        <dbReference type="SAM" id="Phobius"/>
    </source>
</evidence>
<sequence>MGGEATMNRVVRGSDGREWTIKANLEWSNPIAADEFEHDVNGGSAPAILMGAVFLFLVVMFVVWTPAEVYVPSWLILLLIAAVLFFPVRWVLRRPWTVTAATPGDHDENPPETWVGVVRGFFDVRQEVSSVSRHIELYAEPDMNGSLQPVE</sequence>
<keyword evidence="1" id="KW-0812">Transmembrane</keyword>
<proteinExistence type="predicted"/>
<organism evidence="2 3">
    <name type="scientific">Saccharopolyspora elongata</name>
    <dbReference type="NCBI Taxonomy" id="2530387"/>
    <lineage>
        <taxon>Bacteria</taxon>
        <taxon>Bacillati</taxon>
        <taxon>Actinomycetota</taxon>
        <taxon>Actinomycetes</taxon>
        <taxon>Pseudonocardiales</taxon>
        <taxon>Pseudonocardiaceae</taxon>
        <taxon>Saccharopolyspora</taxon>
    </lineage>
</organism>
<dbReference type="AlphaFoldDB" id="A0A4R4ZDZ6"/>
<protein>
    <submittedName>
        <fullName evidence="2">DUF983 domain-containing protein</fullName>
    </submittedName>
</protein>
<name>A0A4R4ZDZ6_9PSEU</name>
<feature type="transmembrane region" description="Helical" evidence="1">
    <location>
        <begin position="73"/>
        <end position="92"/>
    </location>
</feature>
<reference evidence="2 3" key="1">
    <citation type="submission" date="2019-03" db="EMBL/GenBank/DDBJ databases">
        <title>Draft genome sequences of novel Actinobacteria.</title>
        <authorList>
            <person name="Sahin N."/>
            <person name="Ay H."/>
            <person name="Saygin H."/>
        </authorList>
    </citation>
    <scope>NUCLEOTIDE SEQUENCE [LARGE SCALE GENOMIC DNA]</scope>
    <source>
        <strain evidence="2 3">7K502</strain>
    </source>
</reference>
<accession>A0A4R4ZDZ6</accession>
<dbReference type="EMBL" id="SMKW01000001">
    <property type="protein sequence ID" value="TDD56693.1"/>
    <property type="molecule type" value="Genomic_DNA"/>
</dbReference>